<gene>
    <name evidence="1" type="ORF">PLOB_00047199</name>
</gene>
<comment type="caution">
    <text evidence="1">The sequence shown here is derived from an EMBL/GenBank/DDBJ whole genome shotgun (WGS) entry which is preliminary data.</text>
</comment>
<proteinExistence type="predicted"/>
<evidence type="ECO:0000313" key="1">
    <source>
        <dbReference type="EMBL" id="CAH3150020.1"/>
    </source>
</evidence>
<name>A0ABN8PWL4_9CNID</name>
<accession>A0ABN8PWL4</accession>
<dbReference type="Proteomes" id="UP001159405">
    <property type="component" value="Unassembled WGS sequence"/>
</dbReference>
<evidence type="ECO:0000313" key="2">
    <source>
        <dbReference type="Proteomes" id="UP001159405"/>
    </source>
</evidence>
<keyword evidence="2" id="KW-1185">Reference proteome</keyword>
<organism evidence="1 2">
    <name type="scientific">Porites lobata</name>
    <dbReference type="NCBI Taxonomy" id="104759"/>
    <lineage>
        <taxon>Eukaryota</taxon>
        <taxon>Metazoa</taxon>
        <taxon>Cnidaria</taxon>
        <taxon>Anthozoa</taxon>
        <taxon>Hexacorallia</taxon>
        <taxon>Scleractinia</taxon>
        <taxon>Fungiina</taxon>
        <taxon>Poritidae</taxon>
        <taxon>Porites</taxon>
    </lineage>
</organism>
<dbReference type="EMBL" id="CALNXK010000088">
    <property type="protein sequence ID" value="CAH3150020.1"/>
    <property type="molecule type" value="Genomic_DNA"/>
</dbReference>
<feature type="non-terminal residue" evidence="1">
    <location>
        <position position="1"/>
    </location>
</feature>
<reference evidence="1 2" key="1">
    <citation type="submission" date="2022-05" db="EMBL/GenBank/DDBJ databases">
        <authorList>
            <consortium name="Genoscope - CEA"/>
            <person name="William W."/>
        </authorList>
    </citation>
    <scope>NUCLEOTIDE SEQUENCE [LARGE SCALE GENOMIC DNA]</scope>
</reference>
<protein>
    <submittedName>
        <fullName evidence="1">Uncharacterized protein</fullName>
    </submittedName>
</protein>
<sequence>LIVKSRELAEEAKRVFGEEVNITTEGQRHLGAVIASQEYKDQYCEEKVRAWKEEIERLSEIAKSQPHAFTYFMRTIESFEVYVDPIQEVIEDLLLPALFGQSEPLPNEVRRLATLATGQGGLGIPDLKSEAPQQFAASRLITTAHVDSITSQSSIMVSGERSTEELKRHQQSLKRASAKVKMDSIDSSLSPGLLRLVNQSRDEGASSWLNAMPLAEKGLALNKQEFRDSLRLRYDLPLVDLPSHCICGDKFTICNNVEIEPRLQPLDNERFHLRSAVTSSEARLDIKAGGFWARGVTAFFDVRVTHVNSKCYQSKPTSEVFKEQEEEKKRKYQQRVLDVEMGSFTPLVFETNGGMGNECQRFLKHLADKIAQKDTERYHVVITWLRIQISFELLRAVHACVRGSRTPFRSKIEQSLDCKINVASADI</sequence>